<dbReference type="Proteomes" id="UP001143910">
    <property type="component" value="Unassembled WGS sequence"/>
</dbReference>
<gene>
    <name evidence="1" type="ORF">NQ176_g3595</name>
</gene>
<protein>
    <submittedName>
        <fullName evidence="1">Uncharacterized protein</fullName>
    </submittedName>
</protein>
<name>A0ACC1NKG0_9HYPO</name>
<comment type="caution">
    <text evidence="1">The sequence shown here is derived from an EMBL/GenBank/DDBJ whole genome shotgun (WGS) entry which is preliminary data.</text>
</comment>
<reference evidence="1" key="1">
    <citation type="submission" date="2022-08" db="EMBL/GenBank/DDBJ databases">
        <title>Genome Sequence of Lecanicillium fungicola.</title>
        <authorList>
            <person name="Buettner E."/>
        </authorList>
    </citation>
    <scope>NUCLEOTIDE SEQUENCE</scope>
    <source>
        <strain evidence="1">Babe33</strain>
    </source>
</reference>
<dbReference type="EMBL" id="JANJQO010000338">
    <property type="protein sequence ID" value="KAJ2978843.1"/>
    <property type="molecule type" value="Genomic_DNA"/>
</dbReference>
<accession>A0ACC1NKG0</accession>
<evidence type="ECO:0000313" key="2">
    <source>
        <dbReference type="Proteomes" id="UP001143910"/>
    </source>
</evidence>
<evidence type="ECO:0000313" key="1">
    <source>
        <dbReference type="EMBL" id="KAJ2978843.1"/>
    </source>
</evidence>
<sequence length="248" mass="27679">MSMEGTKEVSSPQTEDSRKPDERIDAEAGRRYWENAAASNVGMLGGIPTLHEFSHISRTDIIGSRAFLARLGIGLKDGRSALRSAVDGGAGIGRITKDLLLNIAAEVDVVEPVSRFTESLKGTKGVRTIFNVGLEEWQPTEGVEYDLIWTQWCLGHLTDKQVVKYLEVCQTVLRPETGLIVIKENLSTGLEDMFDSTDSSVTRLDEKFRDLFAQANLKLVRTEEQRSRSPVRSSRRLLPVRMYALKPQ</sequence>
<organism evidence="1 2">
    <name type="scientific">Zarea fungicola</name>
    <dbReference type="NCBI Taxonomy" id="93591"/>
    <lineage>
        <taxon>Eukaryota</taxon>
        <taxon>Fungi</taxon>
        <taxon>Dikarya</taxon>
        <taxon>Ascomycota</taxon>
        <taxon>Pezizomycotina</taxon>
        <taxon>Sordariomycetes</taxon>
        <taxon>Hypocreomycetidae</taxon>
        <taxon>Hypocreales</taxon>
        <taxon>Cordycipitaceae</taxon>
        <taxon>Zarea</taxon>
    </lineage>
</organism>
<proteinExistence type="predicted"/>
<keyword evidence="2" id="KW-1185">Reference proteome</keyword>